<keyword evidence="4" id="KW-1185">Reference proteome</keyword>
<dbReference type="RefSeq" id="WP_126674187.1">
    <property type="nucleotide sequence ID" value="NZ_RYZR01000006.1"/>
</dbReference>
<keyword evidence="2" id="KW-0732">Signal</keyword>
<proteinExistence type="predicted"/>
<evidence type="ECO:0000256" key="2">
    <source>
        <dbReference type="SAM" id="SignalP"/>
    </source>
</evidence>
<evidence type="ECO:0000313" key="4">
    <source>
        <dbReference type="Proteomes" id="UP000267077"/>
    </source>
</evidence>
<reference evidence="3 4" key="1">
    <citation type="submission" date="2018-12" db="EMBL/GenBank/DDBJ databases">
        <title>Dyella dinghuensis sp. nov. DHOA06 and Dyella choica sp. nov. 4M-K27, isolated from forest soil.</title>
        <authorList>
            <person name="Qiu L.-H."/>
            <person name="Gao Z.-H."/>
        </authorList>
    </citation>
    <scope>NUCLEOTIDE SEQUENCE [LARGE SCALE GENOMIC DNA]</scope>
    <source>
        <strain evidence="3 4">DHOA06</strain>
    </source>
</reference>
<name>A0A3S0RSI4_9GAMM</name>
<feature type="signal peptide" evidence="2">
    <location>
        <begin position="1"/>
        <end position="21"/>
    </location>
</feature>
<comment type="caution">
    <text evidence="3">The sequence shown here is derived from an EMBL/GenBank/DDBJ whole genome shotgun (WGS) entry which is preliminary data.</text>
</comment>
<feature type="region of interest" description="Disordered" evidence="1">
    <location>
        <begin position="24"/>
        <end position="66"/>
    </location>
</feature>
<dbReference type="Proteomes" id="UP000267077">
    <property type="component" value="Unassembled WGS sequence"/>
</dbReference>
<gene>
    <name evidence="3" type="ORF">EKH79_12690</name>
</gene>
<dbReference type="PROSITE" id="PS51257">
    <property type="entry name" value="PROKAR_LIPOPROTEIN"/>
    <property type="match status" value="1"/>
</dbReference>
<evidence type="ECO:0000313" key="3">
    <source>
        <dbReference type="EMBL" id="RUL63251.1"/>
    </source>
</evidence>
<feature type="compositionally biased region" description="Polar residues" evidence="1">
    <location>
        <begin position="35"/>
        <end position="46"/>
    </location>
</feature>
<feature type="chain" id="PRO_5018785858" evidence="2">
    <location>
        <begin position="22"/>
        <end position="141"/>
    </location>
</feature>
<organism evidence="3 4">
    <name type="scientific">Dyella dinghuensis</name>
    <dbReference type="NCBI Taxonomy" id="1920169"/>
    <lineage>
        <taxon>Bacteria</taxon>
        <taxon>Pseudomonadati</taxon>
        <taxon>Pseudomonadota</taxon>
        <taxon>Gammaproteobacteria</taxon>
        <taxon>Lysobacterales</taxon>
        <taxon>Rhodanobacteraceae</taxon>
        <taxon>Dyella</taxon>
    </lineage>
</organism>
<dbReference type="EMBL" id="RYZR01000006">
    <property type="protein sequence ID" value="RUL63251.1"/>
    <property type="molecule type" value="Genomic_DNA"/>
</dbReference>
<accession>A0A3S0RSI4</accession>
<sequence length="141" mass="14557">MGSKTAVFAVLLVGLASTAQACAQNASVPSAKAGDSQSTSPSSVRQPLNLKLAPQAASSDAGSWKDERAFATQPSPFAGMFQKQAQNGDPRRVPMYLLMPFAKVTPSASNPTFAPQATNPNDQPNVVKDVGALVRTLQAGG</sequence>
<evidence type="ECO:0000256" key="1">
    <source>
        <dbReference type="SAM" id="MobiDB-lite"/>
    </source>
</evidence>
<dbReference type="AlphaFoldDB" id="A0A3S0RSI4"/>
<protein>
    <submittedName>
        <fullName evidence="3">Uncharacterized protein</fullName>
    </submittedName>
</protein>